<dbReference type="Gene3D" id="3.30.300.20">
    <property type="match status" value="1"/>
</dbReference>
<feature type="domain" description="R3H" evidence="1">
    <location>
        <begin position="93"/>
        <end position="159"/>
    </location>
</feature>
<evidence type="ECO:0000313" key="2">
    <source>
        <dbReference type="EMBL" id="OGG72897.1"/>
    </source>
</evidence>
<dbReference type="PANTHER" id="PTHR35800:SF1">
    <property type="entry name" value="RNA-BINDING PROTEIN KHPB"/>
    <property type="match status" value="1"/>
</dbReference>
<dbReference type="EMBL" id="MFLY01000025">
    <property type="protein sequence ID" value="OGG72897.1"/>
    <property type="molecule type" value="Genomic_DNA"/>
</dbReference>
<gene>
    <name evidence="2" type="ORF">A3A38_01665</name>
</gene>
<dbReference type="Proteomes" id="UP000177306">
    <property type="component" value="Unassembled WGS sequence"/>
</dbReference>
<dbReference type="Gene3D" id="3.30.1370.50">
    <property type="entry name" value="R3H-like domain"/>
    <property type="match status" value="1"/>
</dbReference>
<dbReference type="CDD" id="cd02644">
    <property type="entry name" value="R3H_jag"/>
    <property type="match status" value="1"/>
</dbReference>
<dbReference type="SMART" id="SM00393">
    <property type="entry name" value="R3H"/>
    <property type="match status" value="1"/>
</dbReference>
<proteinExistence type="predicted"/>
<dbReference type="Pfam" id="PF01424">
    <property type="entry name" value="R3H"/>
    <property type="match status" value="1"/>
</dbReference>
<comment type="caution">
    <text evidence="2">The sequence shown here is derived from an EMBL/GenBank/DDBJ whole genome shotgun (WGS) entry which is preliminary data.</text>
</comment>
<dbReference type="GO" id="GO:0003723">
    <property type="term" value="F:RNA binding"/>
    <property type="evidence" value="ECO:0007669"/>
    <property type="project" value="InterPro"/>
</dbReference>
<dbReference type="InterPro" id="IPR039247">
    <property type="entry name" value="KhpB"/>
</dbReference>
<dbReference type="PANTHER" id="PTHR35800">
    <property type="entry name" value="PROTEIN JAG"/>
    <property type="match status" value="1"/>
</dbReference>
<evidence type="ECO:0000313" key="3">
    <source>
        <dbReference type="Proteomes" id="UP000177306"/>
    </source>
</evidence>
<dbReference type="PROSITE" id="PS51061">
    <property type="entry name" value="R3H"/>
    <property type="match status" value="1"/>
</dbReference>
<sequence length="163" mass="18079">MHEAESVLKELLAAAGAQYSGISEAEVAGQTVLTIAAEDAKLLIGAHGDTIHAIDFLVKKILEQKRLARTGEIAEAPMAVEEHFLIDVNDYRARQIRDLQSKALMMAERARSFQYDVELSPMSAYERLIVHTTLQDAPNVKTESQGEGRNRRVVIRYTANATE</sequence>
<dbReference type="SUPFAM" id="SSF82708">
    <property type="entry name" value="R3H domain"/>
    <property type="match status" value="1"/>
</dbReference>
<reference evidence="2 3" key="1">
    <citation type="journal article" date="2016" name="Nat. Commun.">
        <title>Thousands of microbial genomes shed light on interconnected biogeochemical processes in an aquifer system.</title>
        <authorList>
            <person name="Anantharaman K."/>
            <person name="Brown C.T."/>
            <person name="Hug L.A."/>
            <person name="Sharon I."/>
            <person name="Castelle C.J."/>
            <person name="Probst A.J."/>
            <person name="Thomas B.C."/>
            <person name="Singh A."/>
            <person name="Wilkins M.J."/>
            <person name="Karaoz U."/>
            <person name="Brodie E.L."/>
            <person name="Williams K.H."/>
            <person name="Hubbard S.S."/>
            <person name="Banfield J.F."/>
        </authorList>
    </citation>
    <scope>NUCLEOTIDE SEQUENCE [LARGE SCALE GENOMIC DNA]</scope>
</reference>
<dbReference type="AlphaFoldDB" id="A0A1F6EH11"/>
<accession>A0A1F6EH11</accession>
<dbReference type="InterPro" id="IPR001374">
    <property type="entry name" value="R3H_dom"/>
</dbReference>
<organism evidence="2 3">
    <name type="scientific">Candidatus Kaiserbacteria bacterium RIFCSPLOWO2_01_FULL_53_17</name>
    <dbReference type="NCBI Taxonomy" id="1798511"/>
    <lineage>
        <taxon>Bacteria</taxon>
        <taxon>Candidatus Kaiseribacteriota</taxon>
    </lineage>
</organism>
<dbReference type="InterPro" id="IPR015946">
    <property type="entry name" value="KH_dom-like_a/b"/>
</dbReference>
<dbReference type="InterPro" id="IPR034079">
    <property type="entry name" value="R3H_KhpB"/>
</dbReference>
<protein>
    <recommendedName>
        <fullName evidence="1">R3H domain-containing protein</fullName>
    </recommendedName>
</protein>
<name>A0A1F6EH11_9BACT</name>
<dbReference type="InterPro" id="IPR036867">
    <property type="entry name" value="R3H_dom_sf"/>
</dbReference>
<evidence type="ECO:0000259" key="1">
    <source>
        <dbReference type="PROSITE" id="PS51061"/>
    </source>
</evidence>